<dbReference type="RefSeq" id="WP_306684984.1">
    <property type="nucleotide sequence ID" value="NZ_CP132914.1"/>
</dbReference>
<dbReference type="InterPro" id="IPR009057">
    <property type="entry name" value="Homeodomain-like_sf"/>
</dbReference>
<keyword evidence="2 4" id="KW-0238">DNA-binding</keyword>
<name>A0AA50KH70_9GAMM</name>
<dbReference type="InterPro" id="IPR001647">
    <property type="entry name" value="HTH_TetR"/>
</dbReference>
<evidence type="ECO:0000256" key="3">
    <source>
        <dbReference type="ARBA" id="ARBA00023163"/>
    </source>
</evidence>
<dbReference type="KEGG" id="sog:RA178_06530"/>
<evidence type="ECO:0000259" key="5">
    <source>
        <dbReference type="PROSITE" id="PS50977"/>
    </source>
</evidence>
<organism evidence="6">
    <name type="scientific">Shewanella oncorhynchi</name>
    <dbReference type="NCBI Taxonomy" id="2726434"/>
    <lineage>
        <taxon>Bacteria</taxon>
        <taxon>Pseudomonadati</taxon>
        <taxon>Pseudomonadota</taxon>
        <taxon>Gammaproteobacteria</taxon>
        <taxon>Alteromonadales</taxon>
        <taxon>Shewanellaceae</taxon>
        <taxon>Shewanella</taxon>
    </lineage>
</organism>
<feature type="DNA-binding region" description="H-T-H motif" evidence="4">
    <location>
        <begin position="35"/>
        <end position="54"/>
    </location>
</feature>
<protein>
    <submittedName>
        <fullName evidence="6">TetR/AcrR family transcriptional regulator</fullName>
    </submittedName>
</protein>
<dbReference type="AlphaFoldDB" id="A0AA50KH70"/>
<reference evidence="6" key="1">
    <citation type="submission" date="2023-08" db="EMBL/GenBank/DDBJ databases">
        <title>Complete genome sequence of Shewanella oncorhynchi Z-P2, a siderophore putrebactin-producing bacterium.</title>
        <authorList>
            <person name="Zhang Y."/>
        </authorList>
    </citation>
    <scope>NUCLEOTIDE SEQUENCE</scope>
    <source>
        <strain evidence="6">Z-P2</strain>
    </source>
</reference>
<keyword evidence="3" id="KW-0804">Transcription</keyword>
<dbReference type="SUPFAM" id="SSF48498">
    <property type="entry name" value="Tetracyclin repressor-like, C-terminal domain"/>
    <property type="match status" value="1"/>
</dbReference>
<sequence length="204" mass="22508">MQGTEIQAGTPSDKRQQLVTTAFKLFYFQSVHGVGINQILQESAIAKKTLYHHFASKDELVEAVVRYRDEVFYQWLSERVNALPAGREGIGGLFIALDDWFNQRVPQLCEFRGCFFINVSAEFTEPSHPVHQLCALHKLRVASLIEQQVSALGLPEAKTQFLVAAIGLLKEGAIVSAQLKGDTQSALLALSVVDQLIDTATHAA</sequence>
<evidence type="ECO:0000256" key="1">
    <source>
        <dbReference type="ARBA" id="ARBA00023015"/>
    </source>
</evidence>
<dbReference type="PANTHER" id="PTHR47506">
    <property type="entry name" value="TRANSCRIPTIONAL REGULATORY PROTEIN"/>
    <property type="match status" value="1"/>
</dbReference>
<evidence type="ECO:0000313" key="6">
    <source>
        <dbReference type="EMBL" id="WMB74266.1"/>
    </source>
</evidence>
<dbReference type="PANTHER" id="PTHR47506:SF6">
    <property type="entry name" value="HTH-TYPE TRANSCRIPTIONAL REPRESSOR NEMR"/>
    <property type="match status" value="1"/>
</dbReference>
<dbReference type="Gene3D" id="1.10.357.10">
    <property type="entry name" value="Tetracycline Repressor, domain 2"/>
    <property type="match status" value="1"/>
</dbReference>
<gene>
    <name evidence="6" type="ORF">RA178_06530</name>
</gene>
<evidence type="ECO:0000256" key="4">
    <source>
        <dbReference type="PROSITE-ProRule" id="PRU00335"/>
    </source>
</evidence>
<dbReference type="GO" id="GO:0003677">
    <property type="term" value="F:DNA binding"/>
    <property type="evidence" value="ECO:0007669"/>
    <property type="project" value="UniProtKB-UniRule"/>
</dbReference>
<accession>A0AA50KH70</accession>
<dbReference type="PROSITE" id="PS50977">
    <property type="entry name" value="HTH_TETR_2"/>
    <property type="match status" value="1"/>
</dbReference>
<dbReference type="GeneID" id="301338824"/>
<feature type="domain" description="HTH tetR-type" evidence="5">
    <location>
        <begin position="12"/>
        <end position="72"/>
    </location>
</feature>
<dbReference type="Pfam" id="PF00440">
    <property type="entry name" value="TetR_N"/>
    <property type="match status" value="1"/>
</dbReference>
<dbReference type="EMBL" id="CP132914">
    <property type="protein sequence ID" value="WMB74266.1"/>
    <property type="molecule type" value="Genomic_DNA"/>
</dbReference>
<dbReference type="Proteomes" id="UP001236800">
    <property type="component" value="Chromosome"/>
</dbReference>
<dbReference type="InterPro" id="IPR036271">
    <property type="entry name" value="Tet_transcr_reg_TetR-rel_C_sf"/>
</dbReference>
<evidence type="ECO:0000256" key="2">
    <source>
        <dbReference type="ARBA" id="ARBA00023125"/>
    </source>
</evidence>
<proteinExistence type="predicted"/>
<dbReference type="PRINTS" id="PR00455">
    <property type="entry name" value="HTHTETR"/>
</dbReference>
<dbReference type="SUPFAM" id="SSF46689">
    <property type="entry name" value="Homeodomain-like"/>
    <property type="match status" value="1"/>
</dbReference>
<keyword evidence="1" id="KW-0805">Transcription regulation</keyword>